<dbReference type="Proteomes" id="UP000823886">
    <property type="component" value="Unassembled WGS sequence"/>
</dbReference>
<evidence type="ECO:0000256" key="15">
    <source>
        <dbReference type="PIRSR" id="PIRSR038945-2"/>
    </source>
</evidence>
<dbReference type="InterPro" id="IPR004450">
    <property type="entry name" value="Thr_synthase-like"/>
</dbReference>
<evidence type="ECO:0000256" key="5">
    <source>
        <dbReference type="ARBA" id="ARBA00013028"/>
    </source>
</evidence>
<evidence type="ECO:0000256" key="9">
    <source>
        <dbReference type="ARBA" id="ARBA00022898"/>
    </source>
</evidence>
<dbReference type="GO" id="GO:0006565">
    <property type="term" value="P:L-serine catabolic process"/>
    <property type="evidence" value="ECO:0007669"/>
    <property type="project" value="TreeGrafter"/>
</dbReference>
<dbReference type="PANTHER" id="PTHR48078">
    <property type="entry name" value="THREONINE DEHYDRATASE, MITOCHONDRIAL-RELATED"/>
    <property type="match status" value="1"/>
</dbReference>
<evidence type="ECO:0000259" key="16">
    <source>
        <dbReference type="Pfam" id="PF00291"/>
    </source>
</evidence>
<dbReference type="GO" id="GO:0003941">
    <property type="term" value="F:L-serine ammonia-lyase activity"/>
    <property type="evidence" value="ECO:0007669"/>
    <property type="project" value="TreeGrafter"/>
</dbReference>
<organism evidence="17 18">
    <name type="scientific">Candidatus Blautia merdavium</name>
    <dbReference type="NCBI Taxonomy" id="2838494"/>
    <lineage>
        <taxon>Bacteria</taxon>
        <taxon>Bacillati</taxon>
        <taxon>Bacillota</taxon>
        <taxon>Clostridia</taxon>
        <taxon>Lachnospirales</taxon>
        <taxon>Lachnospiraceae</taxon>
        <taxon>Blautia</taxon>
    </lineage>
</organism>
<comment type="function">
    <text evidence="2 13">Catalyzes the gamma-elimination of phosphate from L-phosphohomoserine and the beta-addition of water to produce L-threonine.</text>
</comment>
<comment type="similarity">
    <text evidence="4 13">Belongs to the threonine synthase family.</text>
</comment>
<dbReference type="GO" id="GO:0006567">
    <property type="term" value="P:L-threonine catabolic process"/>
    <property type="evidence" value="ECO:0007669"/>
    <property type="project" value="TreeGrafter"/>
</dbReference>
<dbReference type="GO" id="GO:0004794">
    <property type="term" value="F:threonine deaminase activity"/>
    <property type="evidence" value="ECO:0007669"/>
    <property type="project" value="TreeGrafter"/>
</dbReference>
<dbReference type="NCBIfam" id="NF006050">
    <property type="entry name" value="PRK08197.1"/>
    <property type="match status" value="1"/>
</dbReference>
<dbReference type="EMBL" id="DWVZ01000206">
    <property type="protein sequence ID" value="HJC64815.1"/>
    <property type="molecule type" value="Genomic_DNA"/>
</dbReference>
<dbReference type="InterPro" id="IPR001926">
    <property type="entry name" value="TrpB-like_PALP"/>
</dbReference>
<evidence type="ECO:0000256" key="1">
    <source>
        <dbReference type="ARBA" id="ARBA00001933"/>
    </source>
</evidence>
<keyword evidence="10 13" id="KW-0456">Lyase</keyword>
<evidence type="ECO:0000256" key="3">
    <source>
        <dbReference type="ARBA" id="ARBA00004979"/>
    </source>
</evidence>
<comment type="catalytic activity">
    <reaction evidence="11 13">
        <text>O-phospho-L-homoserine + H2O = L-threonine + phosphate</text>
        <dbReference type="Rhea" id="RHEA:10840"/>
        <dbReference type="ChEBI" id="CHEBI:15377"/>
        <dbReference type="ChEBI" id="CHEBI:43474"/>
        <dbReference type="ChEBI" id="CHEBI:57590"/>
        <dbReference type="ChEBI" id="CHEBI:57926"/>
        <dbReference type="EC" id="4.2.3.1"/>
    </reaction>
</comment>
<dbReference type="AlphaFoldDB" id="A0A9D2PT52"/>
<evidence type="ECO:0000256" key="2">
    <source>
        <dbReference type="ARBA" id="ARBA00003648"/>
    </source>
</evidence>
<dbReference type="PROSITE" id="PS00165">
    <property type="entry name" value="DEHYDRATASE_SER_THR"/>
    <property type="match status" value="1"/>
</dbReference>
<evidence type="ECO:0000256" key="10">
    <source>
        <dbReference type="ARBA" id="ARBA00023239"/>
    </source>
</evidence>
<feature type="modified residue" description="N6-(pyridoxal phosphate)lysine" evidence="15">
    <location>
        <position position="106"/>
    </location>
</feature>
<protein>
    <recommendedName>
        <fullName evidence="6 12">Threonine synthase</fullName>
        <ecNumber evidence="5 12">4.2.3.1</ecNumber>
    </recommendedName>
</protein>
<reference evidence="17" key="1">
    <citation type="journal article" date="2021" name="PeerJ">
        <title>Extensive microbial diversity within the chicken gut microbiome revealed by metagenomics and culture.</title>
        <authorList>
            <person name="Gilroy R."/>
            <person name="Ravi A."/>
            <person name="Getino M."/>
            <person name="Pursley I."/>
            <person name="Horton D.L."/>
            <person name="Alikhan N.F."/>
            <person name="Baker D."/>
            <person name="Gharbi K."/>
            <person name="Hall N."/>
            <person name="Watson M."/>
            <person name="Adriaenssens E.M."/>
            <person name="Foster-Nyarko E."/>
            <person name="Jarju S."/>
            <person name="Secka A."/>
            <person name="Antonio M."/>
            <person name="Oren A."/>
            <person name="Chaudhuri R.R."/>
            <person name="La Ragione R."/>
            <person name="Hildebrand F."/>
            <person name="Pallen M.J."/>
        </authorList>
    </citation>
    <scope>NUCLEOTIDE SEQUENCE</scope>
    <source>
        <strain evidence="17">ChiBcec2-3848</strain>
    </source>
</reference>
<sequence>MDNYKLICHKCGKEYALGNYSLCPECGGILTLEYTDEYLKEVLKEDRVHQSMWDYHQLLPPVKEENRVSFQEGGTPLLKSREIGPEIGVENLYFKNETCNPTGSFKDRAVSVCISMAKEYGCAGVVVSSSGNGGASVSAYGVKGNMNPVILIPEKTPLSKVAQAIAYGGRVIKVKGNFSQAYHAAIDLAKRMNYMNVTTTFLSPYGIEGYKTIAFEIYEQLGKVPDFIFIPVGAGPALYGIYKAYEELKRAGKTDRLPKVIGVQAKGCDPIAKAWESGQKVQACKNPETVASAISDPLVGYEQDGDLTIEAIHRTSGRALAIEDEETLQAGLCLARTEGIFAEPSSAITLAALKQMKNQGLIKEEDVCVCTLTGHGLKDSQAYAAGKTEVEIIAYGDEIRI</sequence>
<comment type="cofactor">
    <cofactor evidence="1 13 14">
        <name>pyridoxal 5'-phosphate</name>
        <dbReference type="ChEBI" id="CHEBI:597326"/>
    </cofactor>
</comment>
<evidence type="ECO:0000256" key="7">
    <source>
        <dbReference type="ARBA" id="ARBA00022605"/>
    </source>
</evidence>
<comment type="pathway">
    <text evidence="3 13">Amino-acid biosynthesis; L-threonine biosynthesis; L-threonine from L-aspartate: step 5/5.</text>
</comment>
<dbReference type="GO" id="GO:0004795">
    <property type="term" value="F:threonine synthase activity"/>
    <property type="evidence" value="ECO:0007669"/>
    <property type="project" value="UniProtKB-UniRule"/>
</dbReference>
<keyword evidence="9 13" id="KW-0663">Pyridoxal phosphate</keyword>
<evidence type="ECO:0000256" key="13">
    <source>
        <dbReference type="PIRNR" id="PIRNR038945"/>
    </source>
</evidence>
<keyword evidence="8 13" id="KW-0791">Threonine biosynthesis</keyword>
<dbReference type="GO" id="GO:0009088">
    <property type="term" value="P:threonine biosynthetic process"/>
    <property type="evidence" value="ECO:0007669"/>
    <property type="project" value="UniProtKB-UniRule"/>
</dbReference>
<dbReference type="Pfam" id="PF00291">
    <property type="entry name" value="PALP"/>
    <property type="match status" value="1"/>
</dbReference>
<evidence type="ECO:0000256" key="12">
    <source>
        <dbReference type="NCBIfam" id="TIGR00260"/>
    </source>
</evidence>
<dbReference type="CDD" id="cd01563">
    <property type="entry name" value="Thr-synth_1"/>
    <property type="match status" value="1"/>
</dbReference>
<proteinExistence type="inferred from homology"/>
<evidence type="ECO:0000256" key="14">
    <source>
        <dbReference type="PIRSR" id="PIRSR038945-1"/>
    </source>
</evidence>
<evidence type="ECO:0000313" key="18">
    <source>
        <dbReference type="Proteomes" id="UP000823886"/>
    </source>
</evidence>
<dbReference type="Gene3D" id="3.40.50.1100">
    <property type="match status" value="2"/>
</dbReference>
<reference evidence="17" key="2">
    <citation type="submission" date="2021-04" db="EMBL/GenBank/DDBJ databases">
        <authorList>
            <person name="Gilroy R."/>
        </authorList>
    </citation>
    <scope>NUCLEOTIDE SEQUENCE</scope>
    <source>
        <strain evidence="17">ChiBcec2-3848</strain>
    </source>
</reference>
<dbReference type="SUPFAM" id="SSF53686">
    <property type="entry name" value="Tryptophan synthase beta subunit-like PLP-dependent enzymes"/>
    <property type="match status" value="1"/>
</dbReference>
<accession>A0A9D2PT52</accession>
<dbReference type="InterPro" id="IPR026260">
    <property type="entry name" value="Thr_Synthase_bac/arc"/>
</dbReference>
<dbReference type="GO" id="GO:0009097">
    <property type="term" value="P:isoleucine biosynthetic process"/>
    <property type="evidence" value="ECO:0007669"/>
    <property type="project" value="TreeGrafter"/>
</dbReference>
<dbReference type="InterPro" id="IPR036052">
    <property type="entry name" value="TrpB-like_PALP_sf"/>
</dbReference>
<feature type="binding site" evidence="14">
    <location>
        <position position="373"/>
    </location>
    <ligand>
        <name>pyridoxal 5'-phosphate</name>
        <dbReference type="ChEBI" id="CHEBI:597326"/>
    </ligand>
</feature>
<dbReference type="EC" id="4.2.3.1" evidence="5 12"/>
<dbReference type="PANTHER" id="PTHR48078:SF6">
    <property type="entry name" value="L-THREONINE DEHYDRATASE CATABOLIC TDCB"/>
    <property type="match status" value="1"/>
</dbReference>
<name>A0A9D2PT52_9FIRM</name>
<dbReference type="InterPro" id="IPR000634">
    <property type="entry name" value="Ser/Thr_deHydtase_PyrdxlP-BS"/>
</dbReference>
<dbReference type="NCBIfam" id="TIGR00260">
    <property type="entry name" value="thrC"/>
    <property type="match status" value="1"/>
</dbReference>
<feature type="domain" description="Tryptophan synthase beta chain-like PALP" evidence="16">
    <location>
        <begin position="69"/>
        <end position="374"/>
    </location>
</feature>
<gene>
    <name evidence="17" type="ORF">H9753_14570</name>
</gene>
<evidence type="ECO:0000256" key="6">
    <source>
        <dbReference type="ARBA" id="ARBA00018679"/>
    </source>
</evidence>
<keyword evidence="7 13" id="KW-0028">Amino-acid biosynthesis</keyword>
<evidence type="ECO:0000256" key="8">
    <source>
        <dbReference type="ARBA" id="ARBA00022697"/>
    </source>
</evidence>
<comment type="caution">
    <text evidence="17">The sequence shown here is derived from an EMBL/GenBank/DDBJ whole genome shotgun (WGS) entry which is preliminary data.</text>
</comment>
<evidence type="ECO:0000256" key="4">
    <source>
        <dbReference type="ARBA" id="ARBA00005517"/>
    </source>
</evidence>
<evidence type="ECO:0000256" key="11">
    <source>
        <dbReference type="ARBA" id="ARBA00049144"/>
    </source>
</evidence>
<evidence type="ECO:0000313" key="17">
    <source>
        <dbReference type="EMBL" id="HJC64815.1"/>
    </source>
</evidence>
<dbReference type="PIRSF" id="PIRSF038945">
    <property type="entry name" value="Thr_synthase"/>
    <property type="match status" value="1"/>
</dbReference>
<dbReference type="GO" id="GO:0030170">
    <property type="term" value="F:pyridoxal phosphate binding"/>
    <property type="evidence" value="ECO:0007669"/>
    <property type="project" value="InterPro"/>
</dbReference>
<dbReference type="InterPro" id="IPR050147">
    <property type="entry name" value="Ser/Thr_Dehydratase"/>
</dbReference>
<feature type="binding site" evidence="14">
    <location>
        <position position="132"/>
    </location>
    <ligand>
        <name>pyridoxal 5'-phosphate</name>
        <dbReference type="ChEBI" id="CHEBI:597326"/>
    </ligand>
</feature>